<comment type="subcellular location">
    <subcellularLocation>
        <location evidence="1">Cell projection</location>
        <location evidence="1">Cilium membrane</location>
        <topology evidence="1">Multi-pass membrane protein</topology>
    </subcellularLocation>
</comment>
<comment type="function">
    <text evidence="11">Transmembrane component of the tectonic-like complex, a complex localized at the transition zone of primary cilia and acting as a barrier that prevents diffusion of transmembrane proteins between the cilia and plasma membranes. Required for ciliogenesis and sonic hedgehog/SHH signaling.</text>
</comment>
<accession>A0A433TEV7</accession>
<keyword evidence="14" id="KW-1185">Reference proteome</keyword>
<evidence type="ECO:0000256" key="7">
    <source>
        <dbReference type="ARBA" id="ARBA00023069"/>
    </source>
</evidence>
<evidence type="ECO:0000256" key="11">
    <source>
        <dbReference type="ARBA" id="ARBA00024803"/>
    </source>
</evidence>
<proteinExistence type="inferred from homology"/>
<comment type="caution">
    <text evidence="13">The sequence shown here is derived from an EMBL/GenBank/DDBJ whole genome shotgun (WGS) entry which is preliminary data.</text>
</comment>
<keyword evidence="8 12" id="KW-0472">Membrane</keyword>
<evidence type="ECO:0000313" key="14">
    <source>
        <dbReference type="Proteomes" id="UP000271974"/>
    </source>
</evidence>
<keyword evidence="10" id="KW-0966">Cell projection</keyword>
<dbReference type="GO" id="GO:0060271">
    <property type="term" value="P:cilium assembly"/>
    <property type="evidence" value="ECO:0007669"/>
    <property type="project" value="TreeGrafter"/>
</dbReference>
<evidence type="ECO:0000256" key="3">
    <source>
        <dbReference type="ARBA" id="ARBA00015087"/>
    </source>
</evidence>
<dbReference type="GO" id="GO:0032880">
    <property type="term" value="P:regulation of protein localization"/>
    <property type="evidence" value="ECO:0007669"/>
    <property type="project" value="TreeGrafter"/>
</dbReference>
<evidence type="ECO:0000256" key="5">
    <source>
        <dbReference type="ARBA" id="ARBA00022692"/>
    </source>
</evidence>
<dbReference type="OrthoDB" id="426438at2759"/>
<dbReference type="EMBL" id="RQTK01000411">
    <property type="protein sequence ID" value="RUS80094.1"/>
    <property type="molecule type" value="Genomic_DNA"/>
</dbReference>
<keyword evidence="7" id="KW-0969">Cilium</keyword>
<dbReference type="InterPro" id="IPR019306">
    <property type="entry name" value="TMEM231"/>
</dbReference>
<dbReference type="GO" id="GO:0060170">
    <property type="term" value="C:ciliary membrane"/>
    <property type="evidence" value="ECO:0007669"/>
    <property type="project" value="UniProtKB-SubCell"/>
</dbReference>
<dbReference type="Pfam" id="PF10149">
    <property type="entry name" value="TM231"/>
    <property type="match status" value="1"/>
</dbReference>
<sequence>MFEVFSHPELRRYKTSVISKASFLMLAILALTFIPPLLVVYRSYGFWLREASFREQPKVAFKKEFILVLDLQNNAGGDSVVYSTFQQYNNLLQSKLRIPIVKAREDDNNRDGKYDKLDLNIEVPMLATDQVVGVKLLLFFYYRLRRFSQFHMESLAYIEHSSGVSGSGLQVFSDLSLQQKQLLGHKGTDSRYNGSLVNETQVYADVYSMSTIFKKYSERNVTTYLQDPLKVWSTGRAADAPFQISALINYPEQQVFYAPGFWYLIKWGWVQYSSVLLIFLYILNKVKVFVFQHQIVATVVAGPSQTHVGIKDKFF</sequence>
<dbReference type="AlphaFoldDB" id="A0A433TEV7"/>
<keyword evidence="9" id="KW-0325">Glycoprotein</keyword>
<evidence type="ECO:0000256" key="12">
    <source>
        <dbReference type="SAM" id="Phobius"/>
    </source>
</evidence>
<protein>
    <recommendedName>
        <fullName evidence="3">Transmembrane protein 231</fullName>
    </recommendedName>
</protein>
<evidence type="ECO:0000256" key="10">
    <source>
        <dbReference type="ARBA" id="ARBA00023273"/>
    </source>
</evidence>
<dbReference type="PANTHER" id="PTHR14605:SF1">
    <property type="entry name" value="TRANSMEMBRANE PROTEIN 231"/>
    <property type="match status" value="1"/>
</dbReference>
<keyword evidence="5 12" id="KW-0812">Transmembrane</keyword>
<dbReference type="PANTHER" id="PTHR14605">
    <property type="entry name" value="CHST5 PROTEIN"/>
    <property type="match status" value="1"/>
</dbReference>
<comment type="similarity">
    <text evidence="2">Belongs to the TMEM231 family.</text>
</comment>
<name>A0A433TEV7_ELYCH</name>
<evidence type="ECO:0000256" key="8">
    <source>
        <dbReference type="ARBA" id="ARBA00023136"/>
    </source>
</evidence>
<evidence type="ECO:0000256" key="4">
    <source>
        <dbReference type="ARBA" id="ARBA00022475"/>
    </source>
</evidence>
<feature type="transmembrane region" description="Helical" evidence="12">
    <location>
        <begin position="21"/>
        <end position="41"/>
    </location>
</feature>
<evidence type="ECO:0000313" key="13">
    <source>
        <dbReference type="EMBL" id="RUS80094.1"/>
    </source>
</evidence>
<evidence type="ECO:0000256" key="2">
    <source>
        <dbReference type="ARBA" id="ARBA00009082"/>
    </source>
</evidence>
<feature type="transmembrane region" description="Helical" evidence="12">
    <location>
        <begin position="261"/>
        <end position="283"/>
    </location>
</feature>
<gene>
    <name evidence="13" type="ORF">EGW08_012140</name>
</gene>
<evidence type="ECO:0000256" key="6">
    <source>
        <dbReference type="ARBA" id="ARBA00022989"/>
    </source>
</evidence>
<reference evidence="13 14" key="1">
    <citation type="submission" date="2019-01" db="EMBL/GenBank/DDBJ databases">
        <title>A draft genome assembly of the solar-powered sea slug Elysia chlorotica.</title>
        <authorList>
            <person name="Cai H."/>
            <person name="Li Q."/>
            <person name="Fang X."/>
            <person name="Li J."/>
            <person name="Curtis N.E."/>
            <person name="Altenburger A."/>
            <person name="Shibata T."/>
            <person name="Feng M."/>
            <person name="Maeda T."/>
            <person name="Schwartz J.A."/>
            <person name="Shigenobu S."/>
            <person name="Lundholm N."/>
            <person name="Nishiyama T."/>
            <person name="Yang H."/>
            <person name="Hasebe M."/>
            <person name="Li S."/>
            <person name="Pierce S.K."/>
            <person name="Wang J."/>
        </authorList>
    </citation>
    <scope>NUCLEOTIDE SEQUENCE [LARGE SCALE GENOMIC DNA]</scope>
    <source>
        <strain evidence="13">EC2010</strain>
        <tissue evidence="13">Whole organism of an adult</tissue>
    </source>
</reference>
<keyword evidence="6 12" id="KW-1133">Transmembrane helix</keyword>
<organism evidence="13 14">
    <name type="scientific">Elysia chlorotica</name>
    <name type="common">Eastern emerald elysia</name>
    <name type="synonym">Sea slug</name>
    <dbReference type="NCBI Taxonomy" id="188477"/>
    <lineage>
        <taxon>Eukaryota</taxon>
        <taxon>Metazoa</taxon>
        <taxon>Spiralia</taxon>
        <taxon>Lophotrochozoa</taxon>
        <taxon>Mollusca</taxon>
        <taxon>Gastropoda</taxon>
        <taxon>Heterobranchia</taxon>
        <taxon>Euthyneura</taxon>
        <taxon>Panpulmonata</taxon>
        <taxon>Sacoglossa</taxon>
        <taxon>Placobranchoidea</taxon>
        <taxon>Plakobranchidae</taxon>
        <taxon>Elysia</taxon>
    </lineage>
</organism>
<dbReference type="STRING" id="188477.A0A433TEV7"/>
<keyword evidence="4" id="KW-1003">Cell membrane</keyword>
<evidence type="ECO:0000256" key="9">
    <source>
        <dbReference type="ARBA" id="ARBA00023180"/>
    </source>
</evidence>
<evidence type="ECO:0000256" key="1">
    <source>
        <dbReference type="ARBA" id="ARBA00004272"/>
    </source>
</evidence>
<dbReference type="GO" id="GO:0035869">
    <property type="term" value="C:ciliary transition zone"/>
    <property type="evidence" value="ECO:0007669"/>
    <property type="project" value="TreeGrafter"/>
</dbReference>
<dbReference type="Proteomes" id="UP000271974">
    <property type="component" value="Unassembled WGS sequence"/>
</dbReference>